<dbReference type="InterPro" id="IPR027417">
    <property type="entry name" value="P-loop_NTPase"/>
</dbReference>
<dbReference type="Proteomes" id="UP001243846">
    <property type="component" value="Unassembled WGS sequence"/>
</dbReference>
<keyword evidence="1" id="KW-0813">Transport</keyword>
<dbReference type="PANTHER" id="PTHR11384">
    <property type="entry name" value="ATP-BINDING CASSETTE, SUB-FAMILY D MEMBER"/>
    <property type="match status" value="1"/>
</dbReference>
<evidence type="ECO:0000259" key="5">
    <source>
        <dbReference type="Pfam" id="PF00005"/>
    </source>
</evidence>
<keyword evidence="3" id="KW-1133">Transmembrane helix</keyword>
<sequence length="188" mass="20373">MEPSQGGGRDLALWFGPHHAARRRADLFAGQEPDLPDRLSLKALVSYPDAPEDHSDIAIAMALSRVGLGDFVHVLDQPLYQGKNWRNVFSGGQKQRLVLARILIARPDILLLDEATAALDVEATMDFYATLDESLPKAAVLAVLHGGSLPVTPDGASYYQSMLDIRDGSAILRHGIAHEFGASRHAAE</sequence>
<evidence type="ECO:0000256" key="4">
    <source>
        <dbReference type="ARBA" id="ARBA00023136"/>
    </source>
</evidence>
<feature type="domain" description="ABC transporter" evidence="5">
    <location>
        <begin position="31"/>
        <end position="117"/>
    </location>
</feature>
<organism evidence="6 7">
    <name type="scientific">Paracoccus cavernae</name>
    <dbReference type="NCBI Taxonomy" id="1571207"/>
    <lineage>
        <taxon>Bacteria</taxon>
        <taxon>Pseudomonadati</taxon>
        <taxon>Pseudomonadota</taxon>
        <taxon>Alphaproteobacteria</taxon>
        <taxon>Rhodobacterales</taxon>
        <taxon>Paracoccaceae</taxon>
        <taxon>Paracoccus</taxon>
    </lineage>
</organism>
<evidence type="ECO:0000256" key="3">
    <source>
        <dbReference type="ARBA" id="ARBA00022989"/>
    </source>
</evidence>
<dbReference type="PANTHER" id="PTHR11384:SF59">
    <property type="entry name" value="LYSOSOMAL COBALAMIN TRANSPORTER ABCD4"/>
    <property type="match status" value="1"/>
</dbReference>
<dbReference type="SUPFAM" id="SSF52540">
    <property type="entry name" value="P-loop containing nucleoside triphosphate hydrolases"/>
    <property type="match status" value="1"/>
</dbReference>
<evidence type="ECO:0000256" key="2">
    <source>
        <dbReference type="ARBA" id="ARBA00022692"/>
    </source>
</evidence>
<evidence type="ECO:0000313" key="7">
    <source>
        <dbReference type="Proteomes" id="UP001243846"/>
    </source>
</evidence>
<protein>
    <submittedName>
        <fullName evidence="6">ATP-binding cassette domain-containing protein</fullName>
    </submittedName>
</protein>
<gene>
    <name evidence="6" type="ORF">QWZ10_23265</name>
</gene>
<keyword evidence="2" id="KW-0812">Transmembrane</keyword>
<proteinExistence type="predicted"/>
<comment type="caution">
    <text evidence="6">The sequence shown here is derived from an EMBL/GenBank/DDBJ whole genome shotgun (WGS) entry which is preliminary data.</text>
</comment>
<keyword evidence="6" id="KW-0067">ATP-binding</keyword>
<keyword evidence="6" id="KW-0547">Nucleotide-binding</keyword>
<dbReference type="InterPro" id="IPR050835">
    <property type="entry name" value="ABC_transporter_sub-D"/>
</dbReference>
<dbReference type="EMBL" id="JAUFRC010000003">
    <property type="protein sequence ID" value="MDN3713964.1"/>
    <property type="molecule type" value="Genomic_DNA"/>
</dbReference>
<dbReference type="Gene3D" id="3.40.50.300">
    <property type="entry name" value="P-loop containing nucleotide triphosphate hydrolases"/>
    <property type="match status" value="1"/>
</dbReference>
<accession>A0ABT8DFZ5</accession>
<keyword evidence="7" id="KW-1185">Reference proteome</keyword>
<reference evidence="7" key="1">
    <citation type="journal article" date="2019" name="Int. J. Syst. Evol. Microbiol.">
        <title>The Global Catalogue of Microorganisms (GCM) 10K type strain sequencing project: providing services to taxonomists for standard genome sequencing and annotation.</title>
        <authorList>
            <consortium name="The Broad Institute Genomics Platform"/>
            <consortium name="The Broad Institute Genome Sequencing Center for Infectious Disease"/>
            <person name="Wu L."/>
            <person name="Ma J."/>
        </authorList>
    </citation>
    <scope>NUCLEOTIDE SEQUENCE [LARGE SCALE GENOMIC DNA]</scope>
    <source>
        <strain evidence="7">CECT 8482</strain>
    </source>
</reference>
<evidence type="ECO:0000256" key="1">
    <source>
        <dbReference type="ARBA" id="ARBA00022448"/>
    </source>
</evidence>
<dbReference type="Pfam" id="PF00005">
    <property type="entry name" value="ABC_tran"/>
    <property type="match status" value="1"/>
</dbReference>
<keyword evidence="4" id="KW-0472">Membrane</keyword>
<dbReference type="InterPro" id="IPR003439">
    <property type="entry name" value="ABC_transporter-like_ATP-bd"/>
</dbReference>
<evidence type="ECO:0000313" key="6">
    <source>
        <dbReference type="EMBL" id="MDN3713964.1"/>
    </source>
</evidence>
<dbReference type="GO" id="GO:0005524">
    <property type="term" value="F:ATP binding"/>
    <property type="evidence" value="ECO:0007669"/>
    <property type="project" value="UniProtKB-KW"/>
</dbReference>
<name>A0ABT8DFZ5_9RHOB</name>